<keyword evidence="2" id="KW-1185">Reference proteome</keyword>
<organism evidence="1 2">
    <name type="scientific">Skeletonema marinoi</name>
    <dbReference type="NCBI Taxonomy" id="267567"/>
    <lineage>
        <taxon>Eukaryota</taxon>
        <taxon>Sar</taxon>
        <taxon>Stramenopiles</taxon>
        <taxon>Ochrophyta</taxon>
        <taxon>Bacillariophyta</taxon>
        <taxon>Coscinodiscophyceae</taxon>
        <taxon>Thalassiosirophycidae</taxon>
        <taxon>Thalassiosirales</taxon>
        <taxon>Skeletonemataceae</taxon>
        <taxon>Skeletonema</taxon>
        <taxon>Skeletonema marinoi-dohrnii complex</taxon>
    </lineage>
</organism>
<gene>
    <name evidence="1" type="ORF">QTG54_003694</name>
</gene>
<proteinExistence type="predicted"/>
<dbReference type="EMBL" id="JATAAI010000005">
    <property type="protein sequence ID" value="KAK1745770.1"/>
    <property type="molecule type" value="Genomic_DNA"/>
</dbReference>
<evidence type="ECO:0000313" key="2">
    <source>
        <dbReference type="Proteomes" id="UP001224775"/>
    </source>
</evidence>
<accession>A0AAD9DH86</accession>
<dbReference type="Proteomes" id="UP001224775">
    <property type="component" value="Unassembled WGS sequence"/>
</dbReference>
<reference evidence="1" key="1">
    <citation type="submission" date="2023-06" db="EMBL/GenBank/DDBJ databases">
        <title>Survivors Of The Sea: Transcriptome response of Skeletonema marinoi to long-term dormancy.</title>
        <authorList>
            <person name="Pinder M.I.M."/>
            <person name="Kourtchenko O."/>
            <person name="Robertson E.K."/>
            <person name="Larsson T."/>
            <person name="Maumus F."/>
            <person name="Osuna-Cruz C.M."/>
            <person name="Vancaester E."/>
            <person name="Stenow R."/>
            <person name="Vandepoele K."/>
            <person name="Ploug H."/>
            <person name="Bruchert V."/>
            <person name="Godhe A."/>
            <person name="Topel M."/>
        </authorList>
    </citation>
    <scope>NUCLEOTIDE SEQUENCE</scope>
    <source>
        <strain evidence="1">R05AC</strain>
    </source>
</reference>
<name>A0AAD9DH86_9STRA</name>
<protein>
    <submittedName>
        <fullName evidence="1">Uncharacterized protein</fullName>
    </submittedName>
</protein>
<comment type="caution">
    <text evidence="1">The sequence shown here is derived from an EMBL/GenBank/DDBJ whole genome shotgun (WGS) entry which is preliminary data.</text>
</comment>
<evidence type="ECO:0000313" key="1">
    <source>
        <dbReference type="EMBL" id="KAK1745770.1"/>
    </source>
</evidence>
<dbReference type="AlphaFoldDB" id="A0AAD9DH86"/>
<sequence>MASKHIKLEILLVSIIIFILLTDYTLLLGHPSTRVGLITKNLKEKLRQRELQNLAAAYRSSARGRRLEATHYLRRQYSSNNPITVTKTPSAEVRLSSTVTVEFIPRPWLVDTVRKILYGSPDDRTAA</sequence>